<dbReference type="Pfam" id="PF23334">
    <property type="entry name" value="VWC2L_2nd"/>
    <property type="match status" value="1"/>
</dbReference>
<feature type="chain" id="PRO_5027863775" evidence="1">
    <location>
        <begin position="21"/>
        <end position="111"/>
    </location>
</feature>
<dbReference type="AlphaFoldDB" id="A0A6P8F1H4"/>
<dbReference type="KEGG" id="char:116218694"/>
<evidence type="ECO:0000256" key="1">
    <source>
        <dbReference type="SAM" id="SignalP"/>
    </source>
</evidence>
<dbReference type="Gene3D" id="6.20.200.20">
    <property type="match status" value="1"/>
</dbReference>
<dbReference type="RefSeq" id="XP_031417012.1">
    <property type="nucleotide sequence ID" value="XM_031561152.1"/>
</dbReference>
<gene>
    <name evidence="4" type="primary">LOC116218694</name>
</gene>
<dbReference type="Proteomes" id="UP000515152">
    <property type="component" value="Chromosome 23"/>
</dbReference>
<dbReference type="PROSITE" id="PS01208">
    <property type="entry name" value="VWFC_1"/>
    <property type="match status" value="1"/>
</dbReference>
<dbReference type="GeneID" id="116218694"/>
<dbReference type="SMART" id="SM00214">
    <property type="entry name" value="VWC"/>
    <property type="match status" value="1"/>
</dbReference>
<evidence type="ECO:0000313" key="4">
    <source>
        <dbReference type="RefSeq" id="XP_031417012.1"/>
    </source>
</evidence>
<keyword evidence="1" id="KW-0732">Signal</keyword>
<feature type="signal peptide" evidence="1">
    <location>
        <begin position="1"/>
        <end position="20"/>
    </location>
</feature>
<name>A0A6P8F1H4_CLUHA</name>
<evidence type="ECO:0000259" key="2">
    <source>
        <dbReference type="PROSITE" id="PS50184"/>
    </source>
</evidence>
<dbReference type="GO" id="GO:0005886">
    <property type="term" value="C:plasma membrane"/>
    <property type="evidence" value="ECO:0007669"/>
    <property type="project" value="TreeGrafter"/>
</dbReference>
<feature type="domain" description="VWFC" evidence="2">
    <location>
        <begin position="27"/>
        <end position="86"/>
    </location>
</feature>
<dbReference type="PANTHER" id="PTHR46439:SF1">
    <property type="entry name" value="CYSTEINE-RICH MOTOR NEURON 1 PROTEIN"/>
    <property type="match status" value="1"/>
</dbReference>
<keyword evidence="3" id="KW-1185">Reference proteome</keyword>
<protein>
    <submittedName>
        <fullName evidence="4">Collagen alpha-1(I) chain-like</fullName>
    </submittedName>
</protein>
<evidence type="ECO:0000313" key="3">
    <source>
        <dbReference type="Proteomes" id="UP000515152"/>
    </source>
</evidence>
<dbReference type="InterPro" id="IPR001007">
    <property type="entry name" value="VWF_dom"/>
</dbReference>
<organism evidence="3 4">
    <name type="scientific">Clupea harengus</name>
    <name type="common">Atlantic herring</name>
    <dbReference type="NCBI Taxonomy" id="7950"/>
    <lineage>
        <taxon>Eukaryota</taxon>
        <taxon>Metazoa</taxon>
        <taxon>Chordata</taxon>
        <taxon>Craniata</taxon>
        <taxon>Vertebrata</taxon>
        <taxon>Euteleostomi</taxon>
        <taxon>Actinopterygii</taxon>
        <taxon>Neopterygii</taxon>
        <taxon>Teleostei</taxon>
        <taxon>Clupei</taxon>
        <taxon>Clupeiformes</taxon>
        <taxon>Clupeoidei</taxon>
        <taxon>Clupeidae</taxon>
        <taxon>Clupea</taxon>
    </lineage>
</organism>
<dbReference type="PROSITE" id="PS50184">
    <property type="entry name" value="VWFC_2"/>
    <property type="match status" value="1"/>
</dbReference>
<dbReference type="InterPro" id="IPR052624">
    <property type="entry name" value="CRIM1"/>
</dbReference>
<reference evidence="4" key="1">
    <citation type="submission" date="2025-08" db="UniProtKB">
        <authorList>
            <consortium name="RefSeq"/>
        </authorList>
    </citation>
    <scope>IDENTIFICATION</scope>
</reference>
<sequence length="111" mass="12564">MFTLAYTALLVSASLLLVHGGVISKTRICEDDGKTYHDQERWQPNPCTSCMCENGNTKCTLTLCAPLRNCPYLGVVPKDQCCPVCPEMEFYPEVIVPQPRNIQQSGRRPWW</sequence>
<dbReference type="PANTHER" id="PTHR46439">
    <property type="entry name" value="CYSTEINE-RICH MOTOR NEURON 1 PROTEIN"/>
    <property type="match status" value="1"/>
</dbReference>
<dbReference type="OrthoDB" id="5950222at2759"/>
<proteinExistence type="predicted"/>
<accession>A0A6P8F1H4</accession>
<dbReference type="SUPFAM" id="SSF57603">
    <property type="entry name" value="FnI-like domain"/>
    <property type="match status" value="1"/>
</dbReference>